<evidence type="ECO:0000313" key="2">
    <source>
        <dbReference type="Proteomes" id="UP000647587"/>
    </source>
</evidence>
<reference evidence="2" key="1">
    <citation type="journal article" date="2019" name="Int. J. Syst. Evol. Microbiol.">
        <title>The Global Catalogue of Microorganisms (GCM) 10K type strain sequencing project: providing services to taxonomists for standard genome sequencing and annotation.</title>
        <authorList>
            <consortium name="The Broad Institute Genomics Platform"/>
            <consortium name="The Broad Institute Genome Sequencing Center for Infectious Disease"/>
            <person name="Wu L."/>
            <person name="Ma J."/>
        </authorList>
    </citation>
    <scope>NUCLEOTIDE SEQUENCE [LARGE SCALE GENOMIC DNA]</scope>
    <source>
        <strain evidence="2">JCM 30331</strain>
    </source>
</reference>
<organism evidence="1 2">
    <name type="scientific">Deinococcus malanensis</name>
    <dbReference type="NCBI Taxonomy" id="1706855"/>
    <lineage>
        <taxon>Bacteria</taxon>
        <taxon>Thermotogati</taxon>
        <taxon>Deinococcota</taxon>
        <taxon>Deinococci</taxon>
        <taxon>Deinococcales</taxon>
        <taxon>Deinococcaceae</taxon>
        <taxon>Deinococcus</taxon>
    </lineage>
</organism>
<proteinExistence type="predicted"/>
<dbReference type="Gene3D" id="3.90.80.10">
    <property type="entry name" value="Inorganic pyrophosphatase"/>
    <property type="match status" value="1"/>
</dbReference>
<dbReference type="EMBL" id="BMPP01000002">
    <property type="protein sequence ID" value="GGK16264.1"/>
    <property type="molecule type" value="Genomic_DNA"/>
</dbReference>
<dbReference type="Proteomes" id="UP000647587">
    <property type="component" value="Unassembled WGS sequence"/>
</dbReference>
<dbReference type="RefSeq" id="WP_229780607.1">
    <property type="nucleotide sequence ID" value="NZ_BMPP01000002.1"/>
</dbReference>
<protein>
    <recommendedName>
        <fullName evidence="3">Inorganic diphosphatase</fullName>
    </recommendedName>
</protein>
<dbReference type="InterPro" id="IPR036649">
    <property type="entry name" value="Pyrophosphatase_sf"/>
</dbReference>
<evidence type="ECO:0000313" key="1">
    <source>
        <dbReference type="EMBL" id="GGK16264.1"/>
    </source>
</evidence>
<accession>A0ABQ2EQE2</accession>
<sequence length="138" mass="14947">MTESRLWTGVVEWTAGTRERFVWRAGRVVPLRTEPLKAPVNYGCVPGIWNPADDAEADAVWLGAPLAVGEQVAGLPTGLLYLRDGDHKVVFGPLEEGAQALLAWFPEERGAQLLDAESAQHWLSGLPAPPVLDVVVVN</sequence>
<comment type="caution">
    <text evidence="1">The sequence shown here is derived from an EMBL/GenBank/DDBJ whole genome shotgun (WGS) entry which is preliminary data.</text>
</comment>
<dbReference type="SUPFAM" id="SSF50324">
    <property type="entry name" value="Inorganic pyrophosphatase"/>
    <property type="match status" value="1"/>
</dbReference>
<keyword evidence="2" id="KW-1185">Reference proteome</keyword>
<evidence type="ECO:0008006" key="3">
    <source>
        <dbReference type="Google" id="ProtNLM"/>
    </source>
</evidence>
<name>A0ABQ2EQE2_9DEIO</name>
<gene>
    <name evidence="1" type="ORF">GCM10008955_07090</name>
</gene>